<organism evidence="8 9">
    <name type="scientific">Acrasis kona</name>
    <dbReference type="NCBI Taxonomy" id="1008807"/>
    <lineage>
        <taxon>Eukaryota</taxon>
        <taxon>Discoba</taxon>
        <taxon>Heterolobosea</taxon>
        <taxon>Tetramitia</taxon>
        <taxon>Eutetramitia</taxon>
        <taxon>Acrasidae</taxon>
        <taxon>Acrasis</taxon>
    </lineage>
</organism>
<evidence type="ECO:0000256" key="6">
    <source>
        <dbReference type="SAM" id="Phobius"/>
    </source>
</evidence>
<protein>
    <submittedName>
        <fullName evidence="8">5 TM domain-containing transmembrane protein</fullName>
    </submittedName>
</protein>
<comment type="caution">
    <text evidence="8">The sequence shown here is derived from an EMBL/GenBank/DDBJ whole genome shotgun (WGS) entry which is preliminary data.</text>
</comment>
<evidence type="ECO:0000256" key="1">
    <source>
        <dbReference type="ARBA" id="ARBA00004141"/>
    </source>
</evidence>
<dbReference type="PANTHER" id="PTHR13439:SF0">
    <property type="entry name" value="TOPOISOMERASE I DAMAGE AFFECTED PROTEIN 4"/>
    <property type="match status" value="1"/>
</dbReference>
<keyword evidence="4 5" id="KW-0472">Membrane</keyword>
<accession>A0AAW2ZD87</accession>
<evidence type="ECO:0000256" key="4">
    <source>
        <dbReference type="ARBA" id="ARBA00023136"/>
    </source>
</evidence>
<dbReference type="GO" id="GO:0055088">
    <property type="term" value="P:lipid homeostasis"/>
    <property type="evidence" value="ECO:0007669"/>
    <property type="project" value="TreeGrafter"/>
</dbReference>
<evidence type="ECO:0000256" key="5">
    <source>
        <dbReference type="PROSITE-ProRule" id="PRU00205"/>
    </source>
</evidence>
<dbReference type="EMBL" id="JAOPGA020001328">
    <property type="protein sequence ID" value="KAL0487272.1"/>
    <property type="molecule type" value="Genomic_DNA"/>
</dbReference>
<dbReference type="GO" id="GO:0005783">
    <property type="term" value="C:endoplasmic reticulum"/>
    <property type="evidence" value="ECO:0007669"/>
    <property type="project" value="TreeGrafter"/>
</dbReference>
<feature type="transmembrane region" description="Helical" evidence="6">
    <location>
        <begin position="193"/>
        <end position="216"/>
    </location>
</feature>
<sequence length="278" mass="32239">MRNVLKSLYLVNEGNPGPIFTDTEWLWTFLGIVFHTFCYQVVAPKISRLSETYRFMEAQHEKLQDVETERSMAEWNSRVVSTIHALIVSTLGIYSVLYEGVIVDFKLYHVTPISDIATSFMLGYILYDLILVLKWWPDDYGMIAHHFTAATMHVGVLCYDIVVLELGYVISEISTPFLNNRYFLDKSNSRGTLYMINGIIIWILFFIVRIIILLPLVPSMHFFHPDDFAEYIPFGVGAYMYILYATISSLNVFWFYRITLGMIKAIKGRPKSPKHKLN</sequence>
<feature type="transmembrane region" description="Helical" evidence="6">
    <location>
        <begin position="79"/>
        <end position="97"/>
    </location>
</feature>
<dbReference type="Proteomes" id="UP001431209">
    <property type="component" value="Unassembled WGS sequence"/>
</dbReference>
<feature type="transmembrane region" description="Helical" evidence="6">
    <location>
        <begin position="25"/>
        <end position="42"/>
    </location>
</feature>
<dbReference type="PANTHER" id="PTHR13439">
    <property type="entry name" value="CT120 PROTEIN"/>
    <property type="match status" value="1"/>
</dbReference>
<evidence type="ECO:0000259" key="7">
    <source>
        <dbReference type="PROSITE" id="PS50922"/>
    </source>
</evidence>
<evidence type="ECO:0000256" key="2">
    <source>
        <dbReference type="ARBA" id="ARBA00022692"/>
    </source>
</evidence>
<dbReference type="SMART" id="SM00724">
    <property type="entry name" value="TLC"/>
    <property type="match status" value="1"/>
</dbReference>
<evidence type="ECO:0000313" key="8">
    <source>
        <dbReference type="EMBL" id="KAL0487272.1"/>
    </source>
</evidence>
<gene>
    <name evidence="8" type="ORF">AKO1_001076</name>
</gene>
<dbReference type="Pfam" id="PF03798">
    <property type="entry name" value="TRAM_LAG1_CLN8"/>
    <property type="match status" value="1"/>
</dbReference>
<reference evidence="8 9" key="1">
    <citation type="submission" date="2024-03" db="EMBL/GenBank/DDBJ databases">
        <title>The Acrasis kona genome and developmental transcriptomes reveal deep origins of eukaryotic multicellular pathways.</title>
        <authorList>
            <person name="Sheikh S."/>
            <person name="Fu C.-J."/>
            <person name="Brown M.W."/>
            <person name="Baldauf S.L."/>
        </authorList>
    </citation>
    <scope>NUCLEOTIDE SEQUENCE [LARGE SCALE GENOMIC DNA]</scope>
    <source>
        <strain evidence="8 9">ATCC MYA-3509</strain>
    </source>
</reference>
<dbReference type="InterPro" id="IPR006634">
    <property type="entry name" value="TLC-dom"/>
</dbReference>
<feature type="domain" description="TLC" evidence="7">
    <location>
        <begin position="70"/>
        <end position="267"/>
    </location>
</feature>
<dbReference type="GO" id="GO:0016020">
    <property type="term" value="C:membrane"/>
    <property type="evidence" value="ECO:0007669"/>
    <property type="project" value="UniProtKB-SubCell"/>
</dbReference>
<keyword evidence="2 5" id="KW-0812">Transmembrane</keyword>
<evidence type="ECO:0000256" key="3">
    <source>
        <dbReference type="ARBA" id="ARBA00022989"/>
    </source>
</evidence>
<evidence type="ECO:0000313" key="9">
    <source>
        <dbReference type="Proteomes" id="UP001431209"/>
    </source>
</evidence>
<name>A0AAW2ZD87_9EUKA</name>
<dbReference type="PROSITE" id="PS50922">
    <property type="entry name" value="TLC"/>
    <property type="match status" value="1"/>
</dbReference>
<feature type="transmembrane region" description="Helical" evidence="6">
    <location>
        <begin position="117"/>
        <end position="136"/>
    </location>
</feature>
<feature type="transmembrane region" description="Helical" evidence="6">
    <location>
        <begin position="236"/>
        <end position="256"/>
    </location>
</feature>
<proteinExistence type="predicted"/>
<comment type="subcellular location">
    <subcellularLocation>
        <location evidence="1">Membrane</location>
        <topology evidence="1">Multi-pass membrane protein</topology>
    </subcellularLocation>
</comment>
<dbReference type="AlphaFoldDB" id="A0AAW2ZD87"/>
<dbReference type="InterPro" id="IPR050846">
    <property type="entry name" value="TLCD"/>
</dbReference>
<keyword evidence="9" id="KW-1185">Reference proteome</keyword>
<keyword evidence="3 6" id="KW-1133">Transmembrane helix</keyword>